<accession>A0A2G9U0S8</accession>
<name>A0A2G9U0S8_TELCI</name>
<evidence type="ECO:0000313" key="2">
    <source>
        <dbReference type="EMBL" id="PIO63869.1"/>
    </source>
</evidence>
<feature type="domain" description="Serpin" evidence="1">
    <location>
        <begin position="22"/>
        <end position="76"/>
    </location>
</feature>
<reference evidence="2 3" key="1">
    <citation type="submission" date="2015-09" db="EMBL/GenBank/DDBJ databases">
        <title>Draft genome of the parasitic nematode Teladorsagia circumcincta isolate WARC Sus (inbred).</title>
        <authorList>
            <person name="Mitreva M."/>
        </authorList>
    </citation>
    <scope>NUCLEOTIDE SEQUENCE [LARGE SCALE GENOMIC DNA]</scope>
    <source>
        <strain evidence="2 3">S</strain>
    </source>
</reference>
<dbReference type="EMBL" id="KZ350441">
    <property type="protein sequence ID" value="PIO63869.1"/>
    <property type="molecule type" value="Genomic_DNA"/>
</dbReference>
<dbReference type="OrthoDB" id="9518664at2759"/>
<evidence type="ECO:0000313" key="3">
    <source>
        <dbReference type="Proteomes" id="UP000230423"/>
    </source>
</evidence>
<organism evidence="2 3">
    <name type="scientific">Teladorsagia circumcincta</name>
    <name type="common">Brown stomach worm</name>
    <name type="synonym">Ostertagia circumcincta</name>
    <dbReference type="NCBI Taxonomy" id="45464"/>
    <lineage>
        <taxon>Eukaryota</taxon>
        <taxon>Metazoa</taxon>
        <taxon>Ecdysozoa</taxon>
        <taxon>Nematoda</taxon>
        <taxon>Chromadorea</taxon>
        <taxon>Rhabditida</taxon>
        <taxon>Rhabditina</taxon>
        <taxon>Rhabditomorpha</taxon>
        <taxon>Strongyloidea</taxon>
        <taxon>Trichostrongylidae</taxon>
        <taxon>Teladorsagia</taxon>
    </lineage>
</organism>
<dbReference type="Pfam" id="PF00079">
    <property type="entry name" value="Serpin"/>
    <property type="match status" value="1"/>
</dbReference>
<sequence>FGLSEIRWKLTGERIEKLLSELDQAYVSVDEDGTTAAAATMFKAKWKSLRVTVPIEFRADHPFLFILTKDKNPLFMEDSVKLPSPAEVAIMRQKEDVWDELFARLNANGFTQSAYSQLVEEDGWCISDMLEITDFKYLWEDRNKWSELYRENLVLIHPIKIGLTVDNKEKTLFCNNVVHTFKKALFGGTAVTQQLN</sequence>
<proteinExistence type="predicted"/>
<dbReference type="Gene3D" id="2.30.39.10">
    <property type="entry name" value="Alpha-1-antitrypsin, domain 1"/>
    <property type="match status" value="1"/>
</dbReference>
<dbReference type="InterPro" id="IPR042185">
    <property type="entry name" value="Serpin_sf_2"/>
</dbReference>
<feature type="non-terminal residue" evidence="2">
    <location>
        <position position="1"/>
    </location>
</feature>
<dbReference type="AlphaFoldDB" id="A0A2G9U0S8"/>
<dbReference type="Proteomes" id="UP000230423">
    <property type="component" value="Unassembled WGS sequence"/>
</dbReference>
<gene>
    <name evidence="2" type="ORF">TELCIR_14518</name>
</gene>
<dbReference type="InterPro" id="IPR036186">
    <property type="entry name" value="Serpin_sf"/>
</dbReference>
<dbReference type="InterPro" id="IPR023795">
    <property type="entry name" value="Serpin_CS"/>
</dbReference>
<protein>
    <recommendedName>
        <fullName evidence="1">Serpin domain-containing protein</fullName>
    </recommendedName>
</protein>
<dbReference type="InterPro" id="IPR023796">
    <property type="entry name" value="Serpin_dom"/>
</dbReference>
<dbReference type="SUPFAM" id="SSF56574">
    <property type="entry name" value="Serpins"/>
    <property type="match status" value="1"/>
</dbReference>
<keyword evidence="3" id="KW-1185">Reference proteome</keyword>
<dbReference type="PROSITE" id="PS00284">
    <property type="entry name" value="SERPIN"/>
    <property type="match status" value="1"/>
</dbReference>
<evidence type="ECO:0000259" key="1">
    <source>
        <dbReference type="Pfam" id="PF00079"/>
    </source>
</evidence>